<dbReference type="SMART" id="SM00339">
    <property type="entry name" value="FH"/>
    <property type="match status" value="1"/>
</dbReference>
<dbReference type="GO" id="GO:0043565">
    <property type="term" value="F:sequence-specific DNA binding"/>
    <property type="evidence" value="ECO:0007669"/>
    <property type="project" value="InterPro"/>
</dbReference>
<evidence type="ECO:0000256" key="6">
    <source>
        <dbReference type="PROSITE-ProRule" id="PRU00089"/>
    </source>
</evidence>
<dbReference type="EMBL" id="DS469526">
    <property type="protein sequence ID" value="EDO46599.1"/>
    <property type="molecule type" value="Genomic_DNA"/>
</dbReference>
<dbReference type="InterPro" id="IPR001766">
    <property type="entry name" value="Fork_head_dom"/>
</dbReference>
<dbReference type="PRINTS" id="PR00053">
    <property type="entry name" value="FORKHEAD"/>
</dbReference>
<feature type="region of interest" description="Disordered" evidence="7">
    <location>
        <begin position="118"/>
        <end position="141"/>
    </location>
</feature>
<proteinExistence type="predicted"/>
<evidence type="ECO:0000313" key="10">
    <source>
        <dbReference type="Proteomes" id="UP000001593"/>
    </source>
</evidence>
<evidence type="ECO:0000256" key="3">
    <source>
        <dbReference type="ARBA" id="ARBA00023015"/>
    </source>
</evidence>
<keyword evidence="3" id="KW-0805">Transcription regulation</keyword>
<dbReference type="InterPro" id="IPR036388">
    <property type="entry name" value="WH-like_DNA-bd_sf"/>
</dbReference>
<feature type="DNA-binding region" description="Fork-head" evidence="6">
    <location>
        <begin position="162"/>
        <end position="257"/>
    </location>
</feature>
<dbReference type="PhylomeDB" id="A7RPM8"/>
<name>A7RPM8_NEMVE</name>
<dbReference type="AlphaFoldDB" id="A7RPM8"/>
<evidence type="ECO:0000256" key="7">
    <source>
        <dbReference type="SAM" id="MobiDB-lite"/>
    </source>
</evidence>
<dbReference type="Proteomes" id="UP000001593">
    <property type="component" value="Unassembled WGS sequence"/>
</dbReference>
<keyword evidence="2" id="KW-0963">Cytoplasm</keyword>
<protein>
    <recommendedName>
        <fullName evidence="8">Fork-head domain-containing protein</fullName>
    </recommendedName>
</protein>
<dbReference type="CDD" id="cd20032">
    <property type="entry name" value="FH_FOXO"/>
    <property type="match status" value="1"/>
</dbReference>
<keyword evidence="4 6" id="KW-0238">DNA-binding</keyword>
<evidence type="ECO:0000256" key="5">
    <source>
        <dbReference type="ARBA" id="ARBA00023163"/>
    </source>
</evidence>
<gene>
    <name evidence="9" type="ORF">NEMVEDRAFT_v1g200222</name>
</gene>
<evidence type="ECO:0000256" key="2">
    <source>
        <dbReference type="ARBA" id="ARBA00022490"/>
    </source>
</evidence>
<evidence type="ECO:0000256" key="1">
    <source>
        <dbReference type="ARBA" id="ARBA00004496"/>
    </source>
</evidence>
<organism evidence="9 10">
    <name type="scientific">Nematostella vectensis</name>
    <name type="common">Starlet sea anemone</name>
    <dbReference type="NCBI Taxonomy" id="45351"/>
    <lineage>
        <taxon>Eukaryota</taxon>
        <taxon>Metazoa</taxon>
        <taxon>Cnidaria</taxon>
        <taxon>Anthozoa</taxon>
        <taxon>Hexacorallia</taxon>
        <taxon>Actiniaria</taxon>
        <taxon>Edwardsiidae</taxon>
        <taxon>Nematostella</taxon>
    </lineage>
</organism>
<dbReference type="HOGENOM" id="CLU_934760_0_0_1"/>
<dbReference type="STRING" id="45351.A7RPM8"/>
<evidence type="ECO:0000256" key="4">
    <source>
        <dbReference type="ARBA" id="ARBA00023125"/>
    </source>
</evidence>
<accession>A7RPM8</accession>
<keyword evidence="10" id="KW-1185">Reference proteome</keyword>
<dbReference type="PANTHER" id="PTHR45767">
    <property type="entry name" value="FORKHEAD BOX PROTEIN O"/>
    <property type="match status" value="1"/>
</dbReference>
<dbReference type="Gene3D" id="1.10.10.10">
    <property type="entry name" value="Winged helix-like DNA-binding domain superfamily/Winged helix DNA-binding domain"/>
    <property type="match status" value="1"/>
</dbReference>
<dbReference type="eggNOG" id="KOG2294">
    <property type="taxonomic scope" value="Eukaryota"/>
</dbReference>
<dbReference type="GO" id="GO:0005634">
    <property type="term" value="C:nucleus"/>
    <property type="evidence" value="ECO:0007669"/>
    <property type="project" value="UniProtKB-SubCell"/>
</dbReference>
<dbReference type="PANTHER" id="PTHR45767:SF9">
    <property type="entry name" value="FORK-HEAD DOMAIN-CONTAINING PROTEIN"/>
    <property type="match status" value="1"/>
</dbReference>
<dbReference type="InParanoid" id="A7RPM8"/>
<keyword evidence="6" id="KW-0539">Nucleus</keyword>
<reference evidence="9 10" key="1">
    <citation type="journal article" date="2007" name="Science">
        <title>Sea anemone genome reveals ancestral eumetazoan gene repertoire and genomic organization.</title>
        <authorList>
            <person name="Putnam N.H."/>
            <person name="Srivastava M."/>
            <person name="Hellsten U."/>
            <person name="Dirks B."/>
            <person name="Chapman J."/>
            <person name="Salamov A."/>
            <person name="Terry A."/>
            <person name="Shapiro H."/>
            <person name="Lindquist E."/>
            <person name="Kapitonov V.V."/>
            <person name="Jurka J."/>
            <person name="Genikhovich G."/>
            <person name="Grigoriev I.V."/>
            <person name="Lucas S.M."/>
            <person name="Steele R.E."/>
            <person name="Finnerty J.R."/>
            <person name="Technau U."/>
            <person name="Martindale M.Q."/>
            <person name="Rokhsar D.S."/>
        </authorList>
    </citation>
    <scope>NUCLEOTIDE SEQUENCE [LARGE SCALE GENOMIC DNA]</scope>
    <source>
        <strain evidence="10">CH2 X CH6</strain>
    </source>
</reference>
<dbReference type="PROSITE" id="PS50039">
    <property type="entry name" value="FORK_HEAD_3"/>
    <property type="match status" value="1"/>
</dbReference>
<dbReference type="InterPro" id="IPR036390">
    <property type="entry name" value="WH_DNA-bd_sf"/>
</dbReference>
<sequence length="298" mass="33870">MERAENVKYIHKTKILTTSRLATHLNGRVKGHDRYISPDLATRRVETLQMDHTDPIITSFGFPVPCSVKKNLLDSRPTKSLIHFPDVCDNNSNVSKWNAPHVPCSPSFYIESFNQEGTPKEHQRSCSSSSTSSREDDLFSDGGLARGKAFRIESKPPTNYSKGTVSYSDLLAEAISSSPDKRLTLQEIYMWFEDNVAGISPSSVTHDWKNTIRHTLSRRKRFLRIAMSEKKNKSWWTVNPAFSEINKPALNLQRSRAMRSASDETTSANTKPSLNLRRSRVMATRNNFECTLKRTKSE</sequence>
<evidence type="ECO:0000259" key="8">
    <source>
        <dbReference type="PROSITE" id="PS50039"/>
    </source>
</evidence>
<evidence type="ECO:0000313" key="9">
    <source>
        <dbReference type="EMBL" id="EDO46599.1"/>
    </source>
</evidence>
<dbReference type="GO" id="GO:0003700">
    <property type="term" value="F:DNA-binding transcription factor activity"/>
    <property type="evidence" value="ECO:0007669"/>
    <property type="project" value="InterPro"/>
</dbReference>
<dbReference type="Pfam" id="PF00250">
    <property type="entry name" value="Forkhead"/>
    <property type="match status" value="1"/>
</dbReference>
<comment type="subcellular location">
    <subcellularLocation>
        <location evidence="1">Cytoplasm</location>
    </subcellularLocation>
    <subcellularLocation>
        <location evidence="6">Nucleus</location>
    </subcellularLocation>
</comment>
<feature type="domain" description="Fork-head" evidence="8">
    <location>
        <begin position="162"/>
        <end position="257"/>
    </location>
</feature>
<keyword evidence="5" id="KW-0804">Transcription</keyword>
<dbReference type="SUPFAM" id="SSF46785">
    <property type="entry name" value="Winged helix' DNA-binding domain"/>
    <property type="match status" value="1"/>
</dbReference>
<dbReference type="GO" id="GO:0005737">
    <property type="term" value="C:cytoplasm"/>
    <property type="evidence" value="ECO:0007669"/>
    <property type="project" value="UniProtKB-SubCell"/>
</dbReference>